<comment type="caution">
    <text evidence="2">The sequence shown here is derived from an EMBL/GenBank/DDBJ whole genome shotgun (WGS) entry which is preliminary data.</text>
</comment>
<name>A0A5C8ZLN1_9GAMM</name>
<gene>
    <name evidence="2" type="ORF">FV139_20570</name>
</gene>
<feature type="region of interest" description="Disordered" evidence="1">
    <location>
        <begin position="195"/>
        <end position="214"/>
    </location>
</feature>
<accession>A0A5C8ZLN1</accession>
<keyword evidence="3" id="KW-1185">Reference proteome</keyword>
<dbReference type="RefSeq" id="WP_148070373.1">
    <property type="nucleotide sequence ID" value="NZ_VRZA01000012.1"/>
</dbReference>
<proteinExistence type="predicted"/>
<dbReference type="Proteomes" id="UP000321039">
    <property type="component" value="Unassembled WGS sequence"/>
</dbReference>
<dbReference type="EMBL" id="VRZA01000012">
    <property type="protein sequence ID" value="TXS89075.1"/>
    <property type="molecule type" value="Genomic_DNA"/>
</dbReference>
<organism evidence="2 3">
    <name type="scientific">Parahaliea maris</name>
    <dbReference type="NCBI Taxonomy" id="2716870"/>
    <lineage>
        <taxon>Bacteria</taxon>
        <taxon>Pseudomonadati</taxon>
        <taxon>Pseudomonadota</taxon>
        <taxon>Gammaproteobacteria</taxon>
        <taxon>Cellvibrionales</taxon>
        <taxon>Halieaceae</taxon>
        <taxon>Parahaliea</taxon>
    </lineage>
</organism>
<sequence>MQKTPEENSILFKFRNSQELYLPDIWDKVFAHNSIIHDVEIIVEEKIKKGEHIVLKYVVQLLSHTQSPSLYELKRDEILSSMWELVDLYRSRYPDPEIEVRLLEDLYKYSNTDGEPRRVHIAEAVRDVGSLEALPTLEAILFDNATTVQTKKAISDAVDAATPGSIEAFLATAEFGARKEFVQLIADAIVEVKNRGESPPKNPVSGNKSQDQSIEHLPEIRNAAMELDRARNYLAQSDNVTAIASMRRGAEALGKHLYRTVGLEERGKPANKMLLNDLMKPVKDSNVPDVFKLCLESLQLFGNFSSHDQDGGHDHLNARITEAIIILYEESLGMYQNWIRTGNPSAKSR</sequence>
<dbReference type="AlphaFoldDB" id="A0A5C8ZLN1"/>
<evidence type="ECO:0000256" key="1">
    <source>
        <dbReference type="SAM" id="MobiDB-lite"/>
    </source>
</evidence>
<evidence type="ECO:0008006" key="4">
    <source>
        <dbReference type="Google" id="ProtNLM"/>
    </source>
</evidence>
<protein>
    <recommendedName>
        <fullName evidence="4">DUF4145 domain-containing protein</fullName>
    </recommendedName>
</protein>
<evidence type="ECO:0000313" key="2">
    <source>
        <dbReference type="EMBL" id="TXS89075.1"/>
    </source>
</evidence>
<evidence type="ECO:0000313" key="3">
    <source>
        <dbReference type="Proteomes" id="UP000321039"/>
    </source>
</evidence>
<reference evidence="2 3" key="1">
    <citation type="submission" date="2019-08" db="EMBL/GenBank/DDBJ databases">
        <title>Parahaliea maris sp. nov., isolated from the surface seawater.</title>
        <authorList>
            <person name="Liu Y."/>
        </authorList>
    </citation>
    <scope>NUCLEOTIDE SEQUENCE [LARGE SCALE GENOMIC DNA]</scope>
    <source>
        <strain evidence="2 3">HSLHS9</strain>
    </source>
</reference>